<keyword evidence="2" id="KW-1185">Reference proteome</keyword>
<evidence type="ECO:0000313" key="1">
    <source>
        <dbReference type="EMBL" id="KAH3852134.1"/>
    </source>
</evidence>
<reference evidence="1" key="2">
    <citation type="submission" date="2020-11" db="EMBL/GenBank/DDBJ databases">
        <authorList>
            <person name="McCartney M.A."/>
            <person name="Auch B."/>
            <person name="Kono T."/>
            <person name="Mallez S."/>
            <person name="Becker A."/>
            <person name="Gohl D.M."/>
            <person name="Silverstein K.A.T."/>
            <person name="Koren S."/>
            <person name="Bechman K.B."/>
            <person name="Herman A."/>
            <person name="Abrahante J.E."/>
            <person name="Garbe J."/>
        </authorList>
    </citation>
    <scope>NUCLEOTIDE SEQUENCE</scope>
    <source>
        <strain evidence="1">Duluth1</strain>
        <tissue evidence="1">Whole animal</tissue>
    </source>
</reference>
<name>A0A9D4R242_DREPO</name>
<evidence type="ECO:0000313" key="2">
    <source>
        <dbReference type="Proteomes" id="UP000828390"/>
    </source>
</evidence>
<dbReference type="Proteomes" id="UP000828390">
    <property type="component" value="Unassembled WGS sequence"/>
</dbReference>
<accession>A0A9D4R242</accession>
<organism evidence="1 2">
    <name type="scientific">Dreissena polymorpha</name>
    <name type="common">Zebra mussel</name>
    <name type="synonym">Mytilus polymorpha</name>
    <dbReference type="NCBI Taxonomy" id="45954"/>
    <lineage>
        <taxon>Eukaryota</taxon>
        <taxon>Metazoa</taxon>
        <taxon>Spiralia</taxon>
        <taxon>Lophotrochozoa</taxon>
        <taxon>Mollusca</taxon>
        <taxon>Bivalvia</taxon>
        <taxon>Autobranchia</taxon>
        <taxon>Heteroconchia</taxon>
        <taxon>Euheterodonta</taxon>
        <taxon>Imparidentia</taxon>
        <taxon>Neoheterodontei</taxon>
        <taxon>Myida</taxon>
        <taxon>Dreissenoidea</taxon>
        <taxon>Dreissenidae</taxon>
        <taxon>Dreissena</taxon>
    </lineage>
</organism>
<proteinExistence type="predicted"/>
<comment type="caution">
    <text evidence="1">The sequence shown here is derived from an EMBL/GenBank/DDBJ whole genome shotgun (WGS) entry which is preliminary data.</text>
</comment>
<feature type="non-terminal residue" evidence="1">
    <location>
        <position position="61"/>
    </location>
</feature>
<sequence>LANGVYKLVYTFTARAESFVVCCRQAVVIVPSRTCESATMSEECVYESLFTGPAGLFTRFV</sequence>
<dbReference type="AlphaFoldDB" id="A0A9D4R242"/>
<gene>
    <name evidence="1" type="ORF">DPMN_094633</name>
</gene>
<dbReference type="EMBL" id="JAIWYP010000003">
    <property type="protein sequence ID" value="KAH3852134.1"/>
    <property type="molecule type" value="Genomic_DNA"/>
</dbReference>
<protein>
    <submittedName>
        <fullName evidence="1">Uncharacterized protein</fullName>
    </submittedName>
</protein>
<reference evidence="1" key="1">
    <citation type="journal article" date="2019" name="bioRxiv">
        <title>The Genome of the Zebra Mussel, Dreissena polymorpha: A Resource for Invasive Species Research.</title>
        <authorList>
            <person name="McCartney M.A."/>
            <person name="Auch B."/>
            <person name="Kono T."/>
            <person name="Mallez S."/>
            <person name="Zhang Y."/>
            <person name="Obille A."/>
            <person name="Becker A."/>
            <person name="Abrahante J.E."/>
            <person name="Garbe J."/>
            <person name="Badalamenti J.P."/>
            <person name="Herman A."/>
            <person name="Mangelson H."/>
            <person name="Liachko I."/>
            <person name="Sullivan S."/>
            <person name="Sone E.D."/>
            <person name="Koren S."/>
            <person name="Silverstein K.A.T."/>
            <person name="Beckman K.B."/>
            <person name="Gohl D.M."/>
        </authorList>
    </citation>
    <scope>NUCLEOTIDE SEQUENCE</scope>
    <source>
        <strain evidence="1">Duluth1</strain>
        <tissue evidence="1">Whole animal</tissue>
    </source>
</reference>